<feature type="compositionally biased region" description="Basic and acidic residues" evidence="1">
    <location>
        <begin position="181"/>
        <end position="191"/>
    </location>
</feature>
<reference evidence="3" key="2">
    <citation type="submission" date="2023-05" db="EMBL/GenBank/DDBJ databases">
        <authorList>
            <consortium name="Lawrence Berkeley National Laboratory"/>
            <person name="Steindorff A."/>
            <person name="Hensen N."/>
            <person name="Bonometti L."/>
            <person name="Westerberg I."/>
            <person name="Brannstrom I.O."/>
            <person name="Guillou S."/>
            <person name="Cros-Aarteil S."/>
            <person name="Calhoun S."/>
            <person name="Haridas S."/>
            <person name="Kuo A."/>
            <person name="Mondo S."/>
            <person name="Pangilinan J."/>
            <person name="Riley R."/>
            <person name="Labutti K."/>
            <person name="Andreopoulos B."/>
            <person name="Lipzen A."/>
            <person name="Chen C."/>
            <person name="Yanf M."/>
            <person name="Daum C."/>
            <person name="Ng V."/>
            <person name="Clum A."/>
            <person name="Ohm R."/>
            <person name="Martin F."/>
            <person name="Silar P."/>
            <person name="Natvig D."/>
            <person name="Lalanne C."/>
            <person name="Gautier V."/>
            <person name="Ament-Velasquez S.L."/>
            <person name="Kruys A."/>
            <person name="Hutchinson M.I."/>
            <person name="Powell A.J."/>
            <person name="Barry K."/>
            <person name="Miller A.N."/>
            <person name="Grigoriev I.V."/>
            <person name="Debuchy R."/>
            <person name="Gladieux P."/>
            <person name="Thoren M.H."/>
            <person name="Johannesson H."/>
        </authorList>
    </citation>
    <scope>NUCLEOTIDE SEQUENCE</scope>
    <source>
        <strain evidence="3">CBS 990.96</strain>
    </source>
</reference>
<feature type="compositionally biased region" description="Basic and acidic residues" evidence="1">
    <location>
        <begin position="596"/>
        <end position="610"/>
    </location>
</feature>
<keyword evidence="4" id="KW-1185">Reference proteome</keyword>
<feature type="compositionally biased region" description="Pro residues" evidence="1">
    <location>
        <begin position="149"/>
        <end position="169"/>
    </location>
</feature>
<comment type="caution">
    <text evidence="3">The sequence shown here is derived from an EMBL/GenBank/DDBJ whole genome shotgun (WGS) entry which is preliminary data.</text>
</comment>
<accession>A0AAN7BNX1</accession>
<feature type="compositionally biased region" description="Polar residues" evidence="1">
    <location>
        <begin position="119"/>
        <end position="128"/>
    </location>
</feature>
<gene>
    <name evidence="3" type="ORF">QBC38DRAFT_216653</name>
</gene>
<dbReference type="Proteomes" id="UP001301958">
    <property type="component" value="Unassembled WGS sequence"/>
</dbReference>
<dbReference type="InterPro" id="IPR025676">
    <property type="entry name" value="Clr5_dom"/>
</dbReference>
<evidence type="ECO:0000259" key="2">
    <source>
        <dbReference type="Pfam" id="PF14420"/>
    </source>
</evidence>
<dbReference type="Pfam" id="PF14420">
    <property type="entry name" value="Clr5"/>
    <property type="match status" value="1"/>
</dbReference>
<feature type="region of interest" description="Disordered" evidence="1">
    <location>
        <begin position="79"/>
        <end position="191"/>
    </location>
</feature>
<feature type="compositionally biased region" description="Acidic residues" evidence="1">
    <location>
        <begin position="611"/>
        <end position="625"/>
    </location>
</feature>
<dbReference type="EMBL" id="MU865342">
    <property type="protein sequence ID" value="KAK4226765.1"/>
    <property type="molecule type" value="Genomic_DNA"/>
</dbReference>
<dbReference type="AlphaFoldDB" id="A0AAN7BNX1"/>
<reference evidence="3" key="1">
    <citation type="journal article" date="2023" name="Mol. Phylogenet. Evol.">
        <title>Genome-scale phylogeny and comparative genomics of the fungal order Sordariales.</title>
        <authorList>
            <person name="Hensen N."/>
            <person name="Bonometti L."/>
            <person name="Westerberg I."/>
            <person name="Brannstrom I.O."/>
            <person name="Guillou S."/>
            <person name="Cros-Aarteil S."/>
            <person name="Calhoun S."/>
            <person name="Haridas S."/>
            <person name="Kuo A."/>
            <person name="Mondo S."/>
            <person name="Pangilinan J."/>
            <person name="Riley R."/>
            <person name="LaButti K."/>
            <person name="Andreopoulos B."/>
            <person name="Lipzen A."/>
            <person name="Chen C."/>
            <person name="Yan M."/>
            <person name="Daum C."/>
            <person name="Ng V."/>
            <person name="Clum A."/>
            <person name="Steindorff A."/>
            <person name="Ohm R.A."/>
            <person name="Martin F."/>
            <person name="Silar P."/>
            <person name="Natvig D.O."/>
            <person name="Lalanne C."/>
            <person name="Gautier V."/>
            <person name="Ament-Velasquez S.L."/>
            <person name="Kruys A."/>
            <person name="Hutchinson M.I."/>
            <person name="Powell A.J."/>
            <person name="Barry K."/>
            <person name="Miller A.N."/>
            <person name="Grigoriev I.V."/>
            <person name="Debuchy R."/>
            <person name="Gladieux P."/>
            <person name="Hiltunen Thoren M."/>
            <person name="Johannesson H."/>
        </authorList>
    </citation>
    <scope>NUCLEOTIDE SEQUENCE</scope>
    <source>
        <strain evidence="3">CBS 990.96</strain>
    </source>
</reference>
<proteinExistence type="predicted"/>
<feature type="compositionally biased region" description="Acidic residues" evidence="1">
    <location>
        <begin position="507"/>
        <end position="516"/>
    </location>
</feature>
<feature type="region of interest" description="Disordered" evidence="1">
    <location>
        <begin position="504"/>
        <end position="525"/>
    </location>
</feature>
<sequence>MDNTRIENAHHEHKFINDNRTNARRISYETWERLKPTIVKQYKDKTLDEVIEYMKIHEDFAPTRRQYVHRLGKIWGITKYAPKNGNGQANYKRPSPKPPSPTNGERLAPDVKPPRTISAKPNGNTNGQVARRPSPSSFGGRGGNWRLGVPPPSGPPTPEPALTLPPPSPLASDNEPEPEEYEPRLETPEDKEKQRLLAEILLALGDPHYAFTIWVDLHKDDHREEYVINSLRSVQSAKQAKRAHAMIDVHLNQLREKGKKPQIDNEDPDSWEEFLFDIIAARTYDWGVYIGMGLRQIENAILRRVGANDETGREEVNKLSIRPCKPAFDVSVLQFLSFALERYNEPAMQDDEFIDVEEVLRQFESQQPVFAELEADGPATSISSLRECLKWCISVLASDPQPPVSIEYSSDINQRTSQFYLLLLTLWHALHTCSSSPPAWTQDAASQFAISPTQLLGTVTGMILVCSLPSTSPLLSAQSLSTLTDRELLSRFKDRIFSSTIELMNREDEDEAEQEDGSMPSTLSGNLITPSLLNPLRRFAVSTLGIVDNDLPELKEDKTMPDIVCHLVAVHEDLPSGPGKKVQEVKRRRSKRRGGKGKEKEVNGKGKEKDEGDDGVDMMDVDGEEGERGGGGRGGLMPDFD</sequence>
<evidence type="ECO:0000313" key="3">
    <source>
        <dbReference type="EMBL" id="KAK4226765.1"/>
    </source>
</evidence>
<feature type="region of interest" description="Disordered" evidence="1">
    <location>
        <begin position="573"/>
        <end position="641"/>
    </location>
</feature>
<evidence type="ECO:0000313" key="4">
    <source>
        <dbReference type="Proteomes" id="UP001301958"/>
    </source>
</evidence>
<feature type="compositionally biased region" description="Basic residues" evidence="1">
    <location>
        <begin position="586"/>
        <end position="595"/>
    </location>
</feature>
<evidence type="ECO:0000256" key="1">
    <source>
        <dbReference type="SAM" id="MobiDB-lite"/>
    </source>
</evidence>
<organism evidence="3 4">
    <name type="scientific">Podospora fimiseda</name>
    <dbReference type="NCBI Taxonomy" id="252190"/>
    <lineage>
        <taxon>Eukaryota</taxon>
        <taxon>Fungi</taxon>
        <taxon>Dikarya</taxon>
        <taxon>Ascomycota</taxon>
        <taxon>Pezizomycotina</taxon>
        <taxon>Sordariomycetes</taxon>
        <taxon>Sordariomycetidae</taxon>
        <taxon>Sordariales</taxon>
        <taxon>Podosporaceae</taxon>
        <taxon>Podospora</taxon>
    </lineage>
</organism>
<protein>
    <recommendedName>
        <fullName evidence="2">Clr5 domain-containing protein</fullName>
    </recommendedName>
</protein>
<name>A0AAN7BNX1_9PEZI</name>
<feature type="domain" description="Clr5" evidence="2">
    <location>
        <begin position="29"/>
        <end position="79"/>
    </location>
</feature>